<name>A0A0D8JDK2_9BACT</name>
<sequence>MKISFLLVVFIFFSVSGFAQVQDTTTVDQQNETSLPKPQLDKSRIYYGGYVTMNFSKNYSVIGAQPLVAYKLTPKLSVGTQVSYEYVSYGGDAEDQNGSNYGASIFSRYRVTPRLYTHTEFELMSYKFYFPEDRKLVPMFYVGGGYSQPISPNVWLNAQVLFDVLNHKNSPYEDWEPYFSLGIGVGF</sequence>
<keyword evidence="3" id="KW-1185">Reference proteome</keyword>
<keyword evidence="1" id="KW-0732">Signal</keyword>
<feature type="chain" id="PRO_5002330985" description="Outer membrane protein beta-barrel domain-containing protein" evidence="1">
    <location>
        <begin position="22"/>
        <end position="187"/>
    </location>
</feature>
<dbReference type="RefSeq" id="WP_045030012.1">
    <property type="nucleotide sequence ID" value="NZ_JRHC01000002.1"/>
</dbReference>
<reference evidence="2 3" key="1">
    <citation type="submission" date="2014-09" db="EMBL/GenBank/DDBJ databases">
        <title>Draft Genome Sequence of Draconibacterium sp. JN14CK-3.</title>
        <authorList>
            <person name="Dong C."/>
            <person name="Lai Q."/>
            <person name="Shao Z."/>
        </authorList>
    </citation>
    <scope>NUCLEOTIDE SEQUENCE [LARGE SCALE GENOMIC DNA]</scope>
    <source>
        <strain evidence="2 3">JN14CK-3</strain>
    </source>
</reference>
<proteinExistence type="predicted"/>
<evidence type="ECO:0000313" key="3">
    <source>
        <dbReference type="Proteomes" id="UP000032544"/>
    </source>
</evidence>
<dbReference type="OrthoDB" id="1098580at2"/>
<feature type="signal peptide" evidence="1">
    <location>
        <begin position="1"/>
        <end position="21"/>
    </location>
</feature>
<dbReference type="AlphaFoldDB" id="A0A0D8JDK2"/>
<comment type="caution">
    <text evidence="2">The sequence shown here is derived from an EMBL/GenBank/DDBJ whole genome shotgun (WGS) entry which is preliminary data.</text>
</comment>
<dbReference type="STRING" id="1544798.LH29_12630"/>
<dbReference type="EMBL" id="JRHC01000002">
    <property type="protein sequence ID" value="KJF43903.1"/>
    <property type="molecule type" value="Genomic_DNA"/>
</dbReference>
<evidence type="ECO:0000256" key="1">
    <source>
        <dbReference type="SAM" id="SignalP"/>
    </source>
</evidence>
<accession>A0A0D8JDK2</accession>
<dbReference type="Proteomes" id="UP000032544">
    <property type="component" value="Unassembled WGS sequence"/>
</dbReference>
<evidence type="ECO:0008006" key="4">
    <source>
        <dbReference type="Google" id="ProtNLM"/>
    </source>
</evidence>
<protein>
    <recommendedName>
        <fullName evidence="4">Outer membrane protein beta-barrel domain-containing protein</fullName>
    </recommendedName>
</protein>
<organism evidence="2 3">
    <name type="scientific">Draconibacterium sediminis</name>
    <dbReference type="NCBI Taxonomy" id="1544798"/>
    <lineage>
        <taxon>Bacteria</taxon>
        <taxon>Pseudomonadati</taxon>
        <taxon>Bacteroidota</taxon>
        <taxon>Bacteroidia</taxon>
        <taxon>Marinilabiliales</taxon>
        <taxon>Prolixibacteraceae</taxon>
        <taxon>Draconibacterium</taxon>
    </lineage>
</organism>
<gene>
    <name evidence="2" type="ORF">LH29_12630</name>
</gene>
<evidence type="ECO:0000313" key="2">
    <source>
        <dbReference type="EMBL" id="KJF43903.1"/>
    </source>
</evidence>